<accession>A0A1H9JSI3</accession>
<sequence length="543" mass="60184">MTHETTPPVQSLHDEIMRLPCTPPRDANVNQMLAYKSGHRDARHAAAELAAGHEADARRGDPVAMPDRWALVPKKLTPAMIEAALAAHYGARRLRQAGGPGGVDMTVNGVNYSGTQAMKRMWAGALSAAPTLPAGAWESPSTPPAPPALRNRHGIDAAYFDKKLTLLVRDFDSFTPDELARSLARLAKVADADVLNEAEFVTIHPQEGMEIEDDGWWNSDHDIYTWPIRIDEWGARIECHGLNPDDAKALAQRVIARSAPTPPMQQVEQLASHELLPDEIHQMAFEEGRPAENGDGYQFTAEEFDLFVDRLLARAASSAQQPVALRFPTTLRKMWSGGDVQAWLDQQGPLYAAPPAQQSQWVPVSERLPELDTPVLLIKFGDRGFIGERNSSTDGWSWAECDGIRFRQGEGWVTHRSFFDDLEPTHWMPLPAAPGDTAAPEQAEQPSGTTSDKYRAELYDEVWQKARDMGYGNVTEALVELERIKEQAEQQDVVMVPRGSLEKLRESIRNFYRVPDSLRDTPEGSDALHRAIESAQSLLGSDA</sequence>
<dbReference type="AlphaFoldDB" id="A0A1H9JSI3"/>
<evidence type="ECO:0000256" key="1">
    <source>
        <dbReference type="SAM" id="MobiDB-lite"/>
    </source>
</evidence>
<organism evidence="3 4">
    <name type="scientific">Azotobacter beijerinckii</name>
    <dbReference type="NCBI Taxonomy" id="170623"/>
    <lineage>
        <taxon>Bacteria</taxon>
        <taxon>Pseudomonadati</taxon>
        <taxon>Pseudomonadota</taxon>
        <taxon>Gammaproteobacteria</taxon>
        <taxon>Pseudomonadales</taxon>
        <taxon>Pseudomonadaceae</taxon>
        <taxon>Azotobacter</taxon>
    </lineage>
</organism>
<dbReference type="InterPro" id="IPR007539">
    <property type="entry name" value="DUF551"/>
</dbReference>
<protein>
    <recommendedName>
        <fullName evidence="2">DUF551 domain-containing protein</fullName>
    </recommendedName>
</protein>
<evidence type="ECO:0000313" key="3">
    <source>
        <dbReference type="EMBL" id="SEQ89760.1"/>
    </source>
</evidence>
<dbReference type="Pfam" id="PF04448">
    <property type="entry name" value="DUF551"/>
    <property type="match status" value="1"/>
</dbReference>
<evidence type="ECO:0000313" key="4">
    <source>
        <dbReference type="Proteomes" id="UP000199267"/>
    </source>
</evidence>
<dbReference type="EMBL" id="FOFJ01000021">
    <property type="protein sequence ID" value="SEQ89760.1"/>
    <property type="molecule type" value="Genomic_DNA"/>
</dbReference>
<dbReference type="RefSeq" id="WP_208599272.1">
    <property type="nucleotide sequence ID" value="NZ_FOFJ01000021.1"/>
</dbReference>
<proteinExistence type="predicted"/>
<feature type="domain" description="DUF551" evidence="2">
    <location>
        <begin position="360"/>
        <end position="434"/>
    </location>
</feature>
<reference evidence="3 4" key="1">
    <citation type="submission" date="2016-10" db="EMBL/GenBank/DDBJ databases">
        <authorList>
            <person name="de Groot N.N."/>
        </authorList>
    </citation>
    <scope>NUCLEOTIDE SEQUENCE [LARGE SCALE GENOMIC DNA]</scope>
    <source>
        <strain evidence="3 4">DSM 378</strain>
    </source>
</reference>
<name>A0A1H9JSI3_9GAMM</name>
<evidence type="ECO:0000259" key="2">
    <source>
        <dbReference type="Pfam" id="PF04448"/>
    </source>
</evidence>
<feature type="region of interest" description="Disordered" evidence="1">
    <location>
        <begin position="431"/>
        <end position="451"/>
    </location>
</feature>
<gene>
    <name evidence="3" type="ORF">SAMN04244573_02471</name>
</gene>
<dbReference type="Proteomes" id="UP000199267">
    <property type="component" value="Unassembled WGS sequence"/>
</dbReference>